<dbReference type="EMBL" id="KN881116">
    <property type="protein sequence ID" value="KIY60983.1"/>
    <property type="molecule type" value="Genomic_DNA"/>
</dbReference>
<dbReference type="Proteomes" id="UP000054007">
    <property type="component" value="Unassembled WGS sequence"/>
</dbReference>
<organism evidence="2 3">
    <name type="scientific">Cylindrobasidium torrendii FP15055 ss-10</name>
    <dbReference type="NCBI Taxonomy" id="1314674"/>
    <lineage>
        <taxon>Eukaryota</taxon>
        <taxon>Fungi</taxon>
        <taxon>Dikarya</taxon>
        <taxon>Basidiomycota</taxon>
        <taxon>Agaricomycotina</taxon>
        <taxon>Agaricomycetes</taxon>
        <taxon>Agaricomycetidae</taxon>
        <taxon>Agaricales</taxon>
        <taxon>Marasmiineae</taxon>
        <taxon>Physalacriaceae</taxon>
        <taxon>Cylindrobasidium</taxon>
    </lineage>
</organism>
<proteinExistence type="predicted"/>
<accession>A0A0D7ARK3</accession>
<sequence>MPKVAKSNSKKVLKALGQRSRAPVSQTKRGRKSWVFGTKISFMEKLRPSYMLAKEAGPDAVARVIH</sequence>
<keyword evidence="3" id="KW-1185">Reference proteome</keyword>
<evidence type="ECO:0000313" key="2">
    <source>
        <dbReference type="EMBL" id="KIY60983.1"/>
    </source>
</evidence>
<name>A0A0D7ARK3_9AGAR</name>
<dbReference type="AlphaFoldDB" id="A0A0D7ARK3"/>
<feature type="region of interest" description="Disordered" evidence="1">
    <location>
        <begin position="1"/>
        <end position="30"/>
    </location>
</feature>
<evidence type="ECO:0000313" key="3">
    <source>
        <dbReference type="Proteomes" id="UP000054007"/>
    </source>
</evidence>
<gene>
    <name evidence="2" type="ORF">CYLTODRAFT_460240</name>
</gene>
<evidence type="ECO:0000256" key="1">
    <source>
        <dbReference type="SAM" id="MobiDB-lite"/>
    </source>
</evidence>
<protein>
    <submittedName>
        <fullName evidence="2">Uncharacterized protein</fullName>
    </submittedName>
</protein>
<reference evidence="2 3" key="1">
    <citation type="journal article" date="2015" name="Fungal Genet. Biol.">
        <title>Evolution of novel wood decay mechanisms in Agaricales revealed by the genome sequences of Fistulina hepatica and Cylindrobasidium torrendii.</title>
        <authorList>
            <person name="Floudas D."/>
            <person name="Held B.W."/>
            <person name="Riley R."/>
            <person name="Nagy L.G."/>
            <person name="Koehler G."/>
            <person name="Ransdell A.S."/>
            <person name="Younus H."/>
            <person name="Chow J."/>
            <person name="Chiniquy J."/>
            <person name="Lipzen A."/>
            <person name="Tritt A."/>
            <person name="Sun H."/>
            <person name="Haridas S."/>
            <person name="LaButti K."/>
            <person name="Ohm R.A."/>
            <person name="Kues U."/>
            <person name="Blanchette R.A."/>
            <person name="Grigoriev I.V."/>
            <person name="Minto R.E."/>
            <person name="Hibbett D.S."/>
        </authorList>
    </citation>
    <scope>NUCLEOTIDE SEQUENCE [LARGE SCALE GENOMIC DNA]</scope>
    <source>
        <strain evidence="2 3">FP15055 ss-10</strain>
    </source>
</reference>